<sequence length="95" mass="10779">MVASHILNFLRVDDSKTILLNLCTAIGAWGGFPDAPAIFTRTVESYPMLKWVLLCVLIFQGGGEQDFQLAVELTVIIYFIYNILESYEQSKQELF</sequence>
<reference evidence="1" key="1">
    <citation type="submission" date="2018-05" db="EMBL/GenBank/DDBJ databases">
        <authorList>
            <person name="Lanie J.A."/>
            <person name="Ng W.-L."/>
            <person name="Kazmierczak K.M."/>
            <person name="Andrzejewski T.M."/>
            <person name="Davidsen T.M."/>
            <person name="Wayne K.J."/>
            <person name="Tettelin H."/>
            <person name="Glass J.I."/>
            <person name="Rusch D."/>
            <person name="Podicherti R."/>
            <person name="Tsui H.-C.T."/>
            <person name="Winkler M.E."/>
        </authorList>
    </citation>
    <scope>NUCLEOTIDE SEQUENCE</scope>
</reference>
<protein>
    <submittedName>
        <fullName evidence="1">Uncharacterized protein</fullName>
    </submittedName>
</protein>
<accession>A0A382WB70</accession>
<name>A0A382WB70_9ZZZZ</name>
<evidence type="ECO:0000313" key="1">
    <source>
        <dbReference type="EMBL" id="SVD55625.1"/>
    </source>
</evidence>
<proteinExistence type="predicted"/>
<dbReference type="EMBL" id="UINC01158210">
    <property type="protein sequence ID" value="SVD55625.1"/>
    <property type="molecule type" value="Genomic_DNA"/>
</dbReference>
<organism evidence="1">
    <name type="scientific">marine metagenome</name>
    <dbReference type="NCBI Taxonomy" id="408172"/>
    <lineage>
        <taxon>unclassified sequences</taxon>
        <taxon>metagenomes</taxon>
        <taxon>ecological metagenomes</taxon>
    </lineage>
</organism>
<gene>
    <name evidence="1" type="ORF">METZ01_LOCUS408479</name>
</gene>
<dbReference type="AlphaFoldDB" id="A0A382WB70"/>